<evidence type="ECO:0008006" key="4">
    <source>
        <dbReference type="Google" id="ProtNLM"/>
    </source>
</evidence>
<dbReference type="AlphaFoldDB" id="A0AAD4JVQ5"/>
<protein>
    <recommendedName>
        <fullName evidence="4">Fibrous sheath CABYR-binding protein</fullName>
    </recommendedName>
</protein>
<feature type="non-terminal residue" evidence="2">
    <location>
        <position position="1"/>
    </location>
</feature>
<dbReference type="InterPro" id="IPR004019">
    <property type="entry name" value="YLP_motif"/>
</dbReference>
<keyword evidence="1" id="KW-0732">Signal</keyword>
<accession>A0AAD4JVQ5</accession>
<name>A0AAD4JVQ5_9MUSC</name>
<evidence type="ECO:0000313" key="3">
    <source>
        <dbReference type="Proteomes" id="UP001200034"/>
    </source>
</evidence>
<organism evidence="2 3">
    <name type="scientific">Drosophila rubida</name>
    <dbReference type="NCBI Taxonomy" id="30044"/>
    <lineage>
        <taxon>Eukaryota</taxon>
        <taxon>Metazoa</taxon>
        <taxon>Ecdysozoa</taxon>
        <taxon>Arthropoda</taxon>
        <taxon>Hexapoda</taxon>
        <taxon>Insecta</taxon>
        <taxon>Pterygota</taxon>
        <taxon>Neoptera</taxon>
        <taxon>Endopterygota</taxon>
        <taxon>Diptera</taxon>
        <taxon>Brachycera</taxon>
        <taxon>Muscomorpha</taxon>
        <taxon>Ephydroidea</taxon>
        <taxon>Drosophilidae</taxon>
        <taxon>Drosophila</taxon>
    </lineage>
</organism>
<dbReference type="Proteomes" id="UP001200034">
    <property type="component" value="Unassembled WGS sequence"/>
</dbReference>
<gene>
    <name evidence="2" type="ORF">KR093_001426</name>
</gene>
<dbReference type="InterPro" id="IPR004011">
    <property type="entry name" value="Gyr_motif"/>
</dbReference>
<dbReference type="Pfam" id="PF02757">
    <property type="entry name" value="YLP"/>
    <property type="match status" value="8"/>
</dbReference>
<evidence type="ECO:0000256" key="1">
    <source>
        <dbReference type="SAM" id="SignalP"/>
    </source>
</evidence>
<feature type="non-terminal residue" evidence="2">
    <location>
        <position position="489"/>
    </location>
</feature>
<proteinExistence type="predicted"/>
<sequence length="489" mass="55862">QKLFIACIFIAAATAAVIPVEQARHRRDVSEIVNEYIPPLEEVGVDAASADIAQDSAAVGEDGYRYKTVRRLKYRQRRDVSEIANDYLPPSEEVAEEAPVEEVAQDSAVLAEDGYKYKTVRRLKYRQRRDVSEIANEYLPPTEEVAEEAPVEEVAQDSAVLAEDGYKYKTVRRLKYRQRRDVSEIANDYLPPTEEVAEEAPVEEVAVAQDTAVLGEDGYKYKTVRRLKYRQRRDVSEIANEYLPPTEEVATEVPVEEVAQDSAVLGEDGYQYKTVRRLKYRQRRDVSEIANEYLPPTEEVATEVPVEEVAQDSAVLGEDGYQYKTVRRLKYRQRRDVSEIANDYLPPSEEVAEEAPVEEVAQDSAVLAEDGYKYKTVRRLKYRQRRDVSEIANDYLPPSEEVATEVPVEEVAQDSAVLGEDGYQYKTVRRLKYRQRRDVSEIANDYLPPTEEVAEVAPVEEVAVAQDTAVLGEDGYQYKTVRRLKLRHR</sequence>
<comment type="caution">
    <text evidence="2">The sequence shown here is derived from an EMBL/GenBank/DDBJ whole genome shotgun (WGS) entry which is preliminary data.</text>
</comment>
<reference evidence="2" key="1">
    <citation type="journal article" date="2021" name="Mol. Ecol. Resour.">
        <title>Phylogenomic analyses of the genus Drosophila reveals genomic signals of climate adaptation.</title>
        <authorList>
            <person name="Li F."/>
            <person name="Rane R.V."/>
            <person name="Luria V."/>
            <person name="Xiong Z."/>
            <person name="Chen J."/>
            <person name="Li Z."/>
            <person name="Catullo R.A."/>
            <person name="Griffin P.C."/>
            <person name="Schiffer M."/>
            <person name="Pearce S."/>
            <person name="Lee S.F."/>
            <person name="McElroy K."/>
            <person name="Stocker A."/>
            <person name="Shirriffs J."/>
            <person name="Cockerell F."/>
            <person name="Coppin C."/>
            <person name="Sgro C.M."/>
            <person name="Karger A."/>
            <person name="Cain J.W."/>
            <person name="Weber J.A."/>
            <person name="Santpere G."/>
            <person name="Kirschner M.W."/>
            <person name="Hoffmann A.A."/>
            <person name="Oakeshott J.G."/>
            <person name="Zhang G."/>
        </authorList>
    </citation>
    <scope>NUCLEOTIDE SEQUENCE</scope>
    <source>
        <strain evidence="2">BGI-SZ-2011g</strain>
    </source>
</reference>
<dbReference type="SMART" id="SM00713">
    <property type="entry name" value="GYR"/>
    <property type="match status" value="9"/>
</dbReference>
<keyword evidence="3" id="KW-1185">Reference proteome</keyword>
<dbReference type="PANTHER" id="PTHR36135">
    <property type="entry name" value="FIBROUS SHEATH CABYR-BINDING PROTEIN"/>
    <property type="match status" value="1"/>
</dbReference>
<dbReference type="PANTHER" id="PTHR36135:SF1">
    <property type="entry name" value="FIBROUS SHEATH CABYR-BINDING PROTEIN"/>
    <property type="match status" value="1"/>
</dbReference>
<feature type="chain" id="PRO_5041994319" description="Fibrous sheath CABYR-binding protein" evidence="1">
    <location>
        <begin position="16"/>
        <end position="489"/>
    </location>
</feature>
<dbReference type="GO" id="GO:0033234">
    <property type="term" value="P:negative regulation of protein sumoylation"/>
    <property type="evidence" value="ECO:0007669"/>
    <property type="project" value="InterPro"/>
</dbReference>
<dbReference type="GO" id="GO:0005509">
    <property type="term" value="F:calcium ion binding"/>
    <property type="evidence" value="ECO:0007669"/>
    <property type="project" value="InterPro"/>
</dbReference>
<evidence type="ECO:0000313" key="2">
    <source>
        <dbReference type="EMBL" id="KAH8365498.1"/>
    </source>
</evidence>
<dbReference type="InterPro" id="IPR043375">
    <property type="entry name" value="FSCB"/>
</dbReference>
<feature type="signal peptide" evidence="1">
    <location>
        <begin position="1"/>
        <end position="15"/>
    </location>
</feature>
<dbReference type="Pfam" id="PF02756">
    <property type="entry name" value="GYR"/>
    <property type="match status" value="9"/>
</dbReference>
<dbReference type="EMBL" id="JAJJHW010002774">
    <property type="protein sequence ID" value="KAH8365498.1"/>
    <property type="molecule type" value="Genomic_DNA"/>
</dbReference>